<organism evidence="1">
    <name type="scientific">Salmonella enterica subsp. enterica serovar Panama</name>
    <dbReference type="NCBI Taxonomy" id="29472"/>
    <lineage>
        <taxon>Bacteria</taxon>
        <taxon>Pseudomonadati</taxon>
        <taxon>Pseudomonadota</taxon>
        <taxon>Gammaproteobacteria</taxon>
        <taxon>Enterobacterales</taxon>
        <taxon>Enterobacteriaceae</taxon>
        <taxon>Salmonella</taxon>
    </lineage>
</organism>
<name>A0A5U8J9G4_SALET</name>
<dbReference type="AlphaFoldDB" id="A0A5U8J9G4"/>
<dbReference type="EMBL" id="AAGTPA010000014">
    <property type="protein sequence ID" value="EBR8434085.1"/>
    <property type="molecule type" value="Genomic_DNA"/>
</dbReference>
<dbReference type="Proteomes" id="UP000839597">
    <property type="component" value="Unassembled WGS sequence"/>
</dbReference>
<proteinExistence type="predicted"/>
<accession>A0A5U8J9G4</accession>
<evidence type="ECO:0000313" key="1">
    <source>
        <dbReference type="EMBL" id="EBR8434085.1"/>
    </source>
</evidence>
<reference evidence="1" key="1">
    <citation type="submission" date="2018-06" db="EMBL/GenBank/DDBJ databases">
        <authorList>
            <person name="Ashton P.M."/>
            <person name="Dallman T."/>
            <person name="Nair S."/>
            <person name="De Pinna E."/>
            <person name="Peters T."/>
            <person name="Grant K."/>
        </authorList>
    </citation>
    <scope>NUCLEOTIDE SEQUENCE [LARGE SCALE GENOMIC DNA]</scope>
    <source>
        <strain evidence="1">449454</strain>
    </source>
</reference>
<protein>
    <submittedName>
        <fullName evidence="1">Uncharacterized protein</fullName>
    </submittedName>
</protein>
<comment type="caution">
    <text evidence="1">The sequence shown here is derived from an EMBL/GenBank/DDBJ whole genome shotgun (WGS) entry which is preliminary data.</text>
</comment>
<gene>
    <name evidence="1" type="ORF">DOI44_13840</name>
</gene>
<sequence length="243" mass="28242">MSEFTTLEQLPFFEWRGIRVMTLGMVDRLHKKSRRASAKLFNQFKNEFVAGRDVYFLRSKDDLNAIPRGVPCRTGPELRLITESGYRILLRHLKDDLARKVRLSLQQQSASNHTIKPVEYENKILAHHKLPFFEWRGKRVMTLAMVDQLHGLDRGRSISVFCAHRREFVTGRDAFFISGAEARDALPMGVDFYYGCSLWLITESGYLTLIRTMKNPQARKIRLNLRRSKHFSADADRVNPEAI</sequence>